<protein>
    <submittedName>
        <fullName evidence="2">Uncharacterized protein</fullName>
    </submittedName>
</protein>
<organism evidence="2">
    <name type="scientific">uncultured Thermomicrobiales bacterium</name>
    <dbReference type="NCBI Taxonomy" id="1645740"/>
    <lineage>
        <taxon>Bacteria</taxon>
        <taxon>Pseudomonadati</taxon>
        <taxon>Thermomicrobiota</taxon>
        <taxon>Thermomicrobia</taxon>
        <taxon>Thermomicrobiales</taxon>
        <taxon>environmental samples</taxon>
    </lineage>
</organism>
<name>A0A6J4V123_9BACT</name>
<accession>A0A6J4V123</accession>
<dbReference type="EMBL" id="CADCWE010000264">
    <property type="protein sequence ID" value="CAA9565420.1"/>
    <property type="molecule type" value="Genomic_DNA"/>
</dbReference>
<proteinExistence type="predicted"/>
<evidence type="ECO:0000256" key="1">
    <source>
        <dbReference type="SAM" id="MobiDB-lite"/>
    </source>
</evidence>
<feature type="compositionally biased region" description="Basic residues" evidence="1">
    <location>
        <begin position="15"/>
        <end position="27"/>
    </location>
</feature>
<dbReference type="AlphaFoldDB" id="A0A6J4V123"/>
<feature type="compositionally biased region" description="Basic residues" evidence="1">
    <location>
        <begin position="34"/>
        <end position="43"/>
    </location>
</feature>
<gene>
    <name evidence="2" type="ORF">AVDCRST_MAG73-4109</name>
</gene>
<feature type="region of interest" description="Disordered" evidence="1">
    <location>
        <begin position="1"/>
        <end position="67"/>
    </location>
</feature>
<feature type="non-terminal residue" evidence="2">
    <location>
        <position position="67"/>
    </location>
</feature>
<evidence type="ECO:0000313" key="2">
    <source>
        <dbReference type="EMBL" id="CAA9565420.1"/>
    </source>
</evidence>
<sequence>DHPDPDRGQGQVAQRRGRHRGVGRRPRRADDGRRRIRRGHRGRDHVQEPAGDLRIPDLRAEGFALPL</sequence>
<reference evidence="2" key="1">
    <citation type="submission" date="2020-02" db="EMBL/GenBank/DDBJ databases">
        <authorList>
            <person name="Meier V. D."/>
        </authorList>
    </citation>
    <scope>NUCLEOTIDE SEQUENCE</scope>
    <source>
        <strain evidence="2">AVDCRST_MAG73</strain>
    </source>
</reference>
<feature type="non-terminal residue" evidence="2">
    <location>
        <position position="1"/>
    </location>
</feature>